<dbReference type="AlphaFoldDB" id="W2YXZ2"/>
<proteinExistence type="predicted"/>
<accession>W2YXZ2</accession>
<gene>
    <name evidence="1" type="ORF">F442_12953</name>
</gene>
<evidence type="ECO:0000313" key="1">
    <source>
        <dbReference type="EMBL" id="ETP39586.1"/>
    </source>
</evidence>
<comment type="caution">
    <text evidence="1">The sequence shown here is derived from an EMBL/GenBank/DDBJ whole genome shotgun (WGS) entry which is preliminary data.</text>
</comment>
<organism evidence="1 2">
    <name type="scientific">Phytophthora nicotianae P10297</name>
    <dbReference type="NCBI Taxonomy" id="1317064"/>
    <lineage>
        <taxon>Eukaryota</taxon>
        <taxon>Sar</taxon>
        <taxon>Stramenopiles</taxon>
        <taxon>Oomycota</taxon>
        <taxon>Peronosporomycetes</taxon>
        <taxon>Peronosporales</taxon>
        <taxon>Peronosporaceae</taxon>
        <taxon>Phytophthora</taxon>
    </lineage>
</organism>
<dbReference type="OrthoDB" id="117458at2759"/>
<dbReference type="EMBL" id="ANIY01002673">
    <property type="protein sequence ID" value="ETP39586.1"/>
    <property type="molecule type" value="Genomic_DNA"/>
</dbReference>
<reference evidence="1 2" key="1">
    <citation type="submission" date="2013-11" db="EMBL/GenBank/DDBJ databases">
        <title>The Genome Sequence of Phytophthora parasitica P10297.</title>
        <authorList>
            <consortium name="The Broad Institute Genomics Platform"/>
            <person name="Russ C."/>
            <person name="Tyler B."/>
            <person name="Panabieres F."/>
            <person name="Shan W."/>
            <person name="Tripathy S."/>
            <person name="Grunwald N."/>
            <person name="Machado M."/>
            <person name="Johnson C.S."/>
            <person name="Walker B."/>
            <person name="Young S.K."/>
            <person name="Zeng Q."/>
            <person name="Gargeya S."/>
            <person name="Fitzgerald M."/>
            <person name="Haas B."/>
            <person name="Abouelleil A."/>
            <person name="Allen A.W."/>
            <person name="Alvarado L."/>
            <person name="Arachchi H.M."/>
            <person name="Berlin A.M."/>
            <person name="Chapman S.B."/>
            <person name="Gainer-Dewar J."/>
            <person name="Goldberg J."/>
            <person name="Griggs A."/>
            <person name="Gujja S."/>
            <person name="Hansen M."/>
            <person name="Howarth C."/>
            <person name="Imamovic A."/>
            <person name="Ireland A."/>
            <person name="Larimer J."/>
            <person name="McCowan C."/>
            <person name="Murphy C."/>
            <person name="Pearson M."/>
            <person name="Poon T.W."/>
            <person name="Priest M."/>
            <person name="Roberts A."/>
            <person name="Saif S."/>
            <person name="Shea T."/>
            <person name="Sisk P."/>
            <person name="Sykes S."/>
            <person name="Wortman J."/>
            <person name="Nusbaum C."/>
            <person name="Birren B."/>
        </authorList>
    </citation>
    <scope>NUCLEOTIDE SEQUENCE [LARGE SCALE GENOMIC DNA]</scope>
    <source>
        <strain evidence="1 2">P10297</strain>
    </source>
</reference>
<sequence>MAEKKEVVAWIEQNGEVPTRAATYFQNERGWKVSGDQVRYWWKQKESVKSAPIAP</sequence>
<evidence type="ECO:0000313" key="2">
    <source>
        <dbReference type="Proteomes" id="UP000018948"/>
    </source>
</evidence>
<name>W2YXZ2_PHYNI</name>
<protein>
    <submittedName>
        <fullName evidence="1">Uncharacterized protein</fullName>
    </submittedName>
</protein>
<dbReference type="Proteomes" id="UP000018948">
    <property type="component" value="Unassembled WGS sequence"/>
</dbReference>